<dbReference type="PANTHER" id="PTHR11802">
    <property type="entry name" value="SERINE PROTEASE FAMILY S10 SERINE CARBOXYPEPTIDASE"/>
    <property type="match status" value="1"/>
</dbReference>
<protein>
    <submittedName>
        <fullName evidence="8">Alpha/Beta hydrolase protein</fullName>
    </submittedName>
</protein>
<dbReference type="GO" id="GO:0000324">
    <property type="term" value="C:fungal-type vacuole"/>
    <property type="evidence" value="ECO:0007669"/>
    <property type="project" value="TreeGrafter"/>
</dbReference>
<dbReference type="Proteomes" id="UP001278766">
    <property type="component" value="Unassembled WGS sequence"/>
</dbReference>
<dbReference type="PANTHER" id="PTHR11802:SF189">
    <property type="entry name" value="CARBOXYPEPTIDASE"/>
    <property type="match status" value="1"/>
</dbReference>
<gene>
    <name evidence="8" type="ORF">B0H64DRAFT_412220</name>
</gene>
<dbReference type="RefSeq" id="XP_062653891.1">
    <property type="nucleotide sequence ID" value="XM_062804908.1"/>
</dbReference>
<dbReference type="Gene3D" id="3.40.50.1820">
    <property type="entry name" value="alpha/beta hydrolase"/>
    <property type="match status" value="1"/>
</dbReference>
<dbReference type="InterPro" id="IPR033124">
    <property type="entry name" value="Ser_caboxypep_his_AS"/>
</dbReference>
<dbReference type="AlphaFoldDB" id="A0AAE0H5M0"/>
<dbReference type="PRINTS" id="PR00724">
    <property type="entry name" value="CRBOXYPTASEC"/>
</dbReference>
<dbReference type="Pfam" id="PF00450">
    <property type="entry name" value="Peptidase_S10"/>
    <property type="match status" value="1"/>
</dbReference>
<name>A0AAE0H5M0_9PEZI</name>
<dbReference type="GO" id="GO:0004185">
    <property type="term" value="F:serine-type carboxypeptidase activity"/>
    <property type="evidence" value="ECO:0007669"/>
    <property type="project" value="InterPro"/>
</dbReference>
<dbReference type="SUPFAM" id="SSF53474">
    <property type="entry name" value="alpha/beta-Hydrolases"/>
    <property type="match status" value="1"/>
</dbReference>
<feature type="signal peptide" evidence="7">
    <location>
        <begin position="1"/>
        <end position="23"/>
    </location>
</feature>
<keyword evidence="2" id="KW-0121">Carboxypeptidase</keyword>
<keyword evidence="5 8" id="KW-0378">Hydrolase</keyword>
<evidence type="ECO:0000256" key="5">
    <source>
        <dbReference type="ARBA" id="ARBA00022801"/>
    </source>
</evidence>
<keyword evidence="3" id="KW-0645">Protease</keyword>
<dbReference type="GO" id="GO:0006508">
    <property type="term" value="P:proteolysis"/>
    <property type="evidence" value="ECO:0007669"/>
    <property type="project" value="UniProtKB-KW"/>
</dbReference>
<evidence type="ECO:0000256" key="2">
    <source>
        <dbReference type="ARBA" id="ARBA00022645"/>
    </source>
</evidence>
<evidence type="ECO:0000256" key="6">
    <source>
        <dbReference type="ARBA" id="ARBA00023180"/>
    </source>
</evidence>
<keyword evidence="9" id="KW-1185">Reference proteome</keyword>
<organism evidence="8 9">
    <name type="scientific">Chaetomium fimeti</name>
    <dbReference type="NCBI Taxonomy" id="1854472"/>
    <lineage>
        <taxon>Eukaryota</taxon>
        <taxon>Fungi</taxon>
        <taxon>Dikarya</taxon>
        <taxon>Ascomycota</taxon>
        <taxon>Pezizomycotina</taxon>
        <taxon>Sordariomycetes</taxon>
        <taxon>Sordariomycetidae</taxon>
        <taxon>Sordariales</taxon>
        <taxon>Chaetomiaceae</taxon>
        <taxon>Chaetomium</taxon>
    </lineage>
</organism>
<proteinExistence type="inferred from homology"/>
<comment type="similarity">
    <text evidence="1">Belongs to the peptidase S10 family.</text>
</comment>
<keyword evidence="4 7" id="KW-0732">Signal</keyword>
<accession>A0AAE0H5M0</accession>
<comment type="caution">
    <text evidence="8">The sequence shown here is derived from an EMBL/GenBank/DDBJ whole genome shotgun (WGS) entry which is preliminary data.</text>
</comment>
<evidence type="ECO:0000256" key="7">
    <source>
        <dbReference type="SAM" id="SignalP"/>
    </source>
</evidence>
<dbReference type="InterPro" id="IPR029058">
    <property type="entry name" value="AB_hydrolase_fold"/>
</dbReference>
<dbReference type="GeneID" id="87841856"/>
<evidence type="ECO:0000256" key="4">
    <source>
        <dbReference type="ARBA" id="ARBA00022729"/>
    </source>
</evidence>
<reference evidence="8" key="1">
    <citation type="journal article" date="2023" name="Mol. Phylogenet. Evol.">
        <title>Genome-scale phylogeny and comparative genomics of the fungal order Sordariales.</title>
        <authorList>
            <person name="Hensen N."/>
            <person name="Bonometti L."/>
            <person name="Westerberg I."/>
            <person name="Brannstrom I.O."/>
            <person name="Guillou S."/>
            <person name="Cros-Aarteil S."/>
            <person name="Calhoun S."/>
            <person name="Haridas S."/>
            <person name="Kuo A."/>
            <person name="Mondo S."/>
            <person name="Pangilinan J."/>
            <person name="Riley R."/>
            <person name="LaButti K."/>
            <person name="Andreopoulos B."/>
            <person name="Lipzen A."/>
            <person name="Chen C."/>
            <person name="Yan M."/>
            <person name="Daum C."/>
            <person name="Ng V."/>
            <person name="Clum A."/>
            <person name="Steindorff A."/>
            <person name="Ohm R.A."/>
            <person name="Martin F."/>
            <person name="Silar P."/>
            <person name="Natvig D.O."/>
            <person name="Lalanne C."/>
            <person name="Gautier V."/>
            <person name="Ament-Velasquez S.L."/>
            <person name="Kruys A."/>
            <person name="Hutchinson M.I."/>
            <person name="Powell A.J."/>
            <person name="Barry K."/>
            <person name="Miller A.N."/>
            <person name="Grigoriev I.V."/>
            <person name="Debuchy R."/>
            <person name="Gladieux P."/>
            <person name="Hiltunen Thoren M."/>
            <person name="Johannesson H."/>
        </authorList>
    </citation>
    <scope>NUCLEOTIDE SEQUENCE</scope>
    <source>
        <strain evidence="8">CBS 168.71</strain>
    </source>
</reference>
<evidence type="ECO:0000256" key="3">
    <source>
        <dbReference type="ARBA" id="ARBA00022670"/>
    </source>
</evidence>
<dbReference type="PROSITE" id="PS00560">
    <property type="entry name" value="CARBOXYPEPT_SER_HIS"/>
    <property type="match status" value="1"/>
</dbReference>
<keyword evidence="6" id="KW-0325">Glycoprotein</keyword>
<evidence type="ECO:0000313" key="8">
    <source>
        <dbReference type="EMBL" id="KAK3290377.1"/>
    </source>
</evidence>
<feature type="chain" id="PRO_5042037276" evidence="7">
    <location>
        <begin position="24"/>
        <end position="612"/>
    </location>
</feature>
<evidence type="ECO:0000313" key="9">
    <source>
        <dbReference type="Proteomes" id="UP001278766"/>
    </source>
</evidence>
<dbReference type="InterPro" id="IPR001563">
    <property type="entry name" value="Peptidase_S10"/>
</dbReference>
<reference evidence="8" key="2">
    <citation type="submission" date="2023-06" db="EMBL/GenBank/DDBJ databases">
        <authorList>
            <consortium name="Lawrence Berkeley National Laboratory"/>
            <person name="Haridas S."/>
            <person name="Hensen N."/>
            <person name="Bonometti L."/>
            <person name="Westerberg I."/>
            <person name="Brannstrom I.O."/>
            <person name="Guillou S."/>
            <person name="Cros-Aarteil S."/>
            <person name="Calhoun S."/>
            <person name="Kuo A."/>
            <person name="Mondo S."/>
            <person name="Pangilinan J."/>
            <person name="Riley R."/>
            <person name="Labutti K."/>
            <person name="Andreopoulos B."/>
            <person name="Lipzen A."/>
            <person name="Chen C."/>
            <person name="Yanf M."/>
            <person name="Daum C."/>
            <person name="Ng V."/>
            <person name="Clum A."/>
            <person name="Steindorff A."/>
            <person name="Ohm R."/>
            <person name="Martin F."/>
            <person name="Silar P."/>
            <person name="Natvig D."/>
            <person name="Lalanne C."/>
            <person name="Gautier V."/>
            <person name="Ament-Velasquez S.L."/>
            <person name="Kruys A."/>
            <person name="Hutchinson M.I."/>
            <person name="Powell A.J."/>
            <person name="Barry K."/>
            <person name="Miller A.N."/>
            <person name="Grigoriev I.V."/>
            <person name="Debuchy R."/>
            <person name="Gladieux P."/>
            <person name="Thoren M.H."/>
            <person name="Johannesson H."/>
        </authorList>
    </citation>
    <scope>NUCLEOTIDE SEQUENCE</scope>
    <source>
        <strain evidence="8">CBS 168.71</strain>
    </source>
</reference>
<evidence type="ECO:0000256" key="1">
    <source>
        <dbReference type="ARBA" id="ARBA00009431"/>
    </source>
</evidence>
<dbReference type="EMBL" id="JAUEPN010000013">
    <property type="protein sequence ID" value="KAK3290377.1"/>
    <property type="molecule type" value="Genomic_DNA"/>
</dbReference>
<sequence length="612" mass="67670">MALSLWKFTLLAVLSLLAVGVDCTISPGPDPAQHQSVASFLDPRITLTYKRTRICETTPGVKSYSGYVNLPRNTSEGRLYDIHTFFWFFEARNDANNAPLSLWLQGGPGAPSTPSAVGETGPCFVAHNSRDTILNPWSLNNEVNLLYIDQPVQAGYSYDRLVNGTIDETVLPYVVSPLPPGAPAPELNSTFLFGTFPSQDPMSTPNTTSTAAIAAWHFMQIWMRQFPKYKPQDNKVSIWAQSYGGHYGPTFANYFAEQSKSTALRSSSKTVIPLQLGTVGIINGCIEILTQMPSYPQMAYNNTYGIQVITEAEYNDAIDSFPACRNRVEACRSLAETKDPAGVGNVEEVNTACSDAYYFCFATMWEGVESRGRNVYDITATMPHSFPPKYAGGFLNSKKVQDELGVPLNMTGISTAVWSAFMSTGDFVLGKNLEILGRLLDQGVKVALVYGDRDYQCNWYGGEQISLAIQSKFSTKFHEAGYAKLHTNKTYVGGYVRQHGNLSFTRVLQAGHEAPWYQPETTYQIFNRVMFDKDVATGQKSTASEGYSTSGPDNVFDVTNTVPSHPESECYLWDIFQTCTDLQTDLLRNGSAILKDFIMIGYHAADGAVHYY</sequence>